<dbReference type="Pfam" id="PF24747">
    <property type="entry name" value="Zn-ribbon_GIR1"/>
    <property type="match status" value="1"/>
</dbReference>
<feature type="region of interest" description="Disordered" evidence="1">
    <location>
        <begin position="81"/>
        <end position="143"/>
    </location>
</feature>
<sequence>MAARNMASITALEQSLQRCYLNQSNNGGVDASFSLDAPQDLSEEATLELNSHVALPYEWEQCLDLKTGEVYWINWRDGRKEREDPRRNNFGVVEDLYSSQDEDEDDDEEEDDGNESEVSSSDTPTTSRDDYCNQEEEEEGNSSPVLVVAGCKGCLMYFMVSKEVEDCPKCNGFLLHFDKFENGESL</sequence>
<dbReference type="Proteomes" id="UP000541444">
    <property type="component" value="Unassembled WGS sequence"/>
</dbReference>
<dbReference type="EMBL" id="JACGCM010002618">
    <property type="protein sequence ID" value="KAF6137974.1"/>
    <property type="molecule type" value="Genomic_DNA"/>
</dbReference>
<accession>A0A7J7L5Y0</accession>
<evidence type="ECO:0000259" key="2">
    <source>
        <dbReference type="Pfam" id="PF24747"/>
    </source>
</evidence>
<dbReference type="SUPFAM" id="SSF51045">
    <property type="entry name" value="WW domain"/>
    <property type="match status" value="1"/>
</dbReference>
<dbReference type="PANTHER" id="PTHR14791">
    <property type="entry name" value="BOMB/KIRA PROTEINS"/>
    <property type="match status" value="1"/>
</dbReference>
<evidence type="ECO:0000256" key="1">
    <source>
        <dbReference type="SAM" id="MobiDB-lite"/>
    </source>
</evidence>
<gene>
    <name evidence="3" type="ORF">GIB67_041847</name>
</gene>
<feature type="compositionally biased region" description="Acidic residues" evidence="1">
    <location>
        <begin position="100"/>
        <end position="115"/>
    </location>
</feature>
<dbReference type="InterPro" id="IPR036020">
    <property type="entry name" value="WW_dom_sf"/>
</dbReference>
<comment type="caution">
    <text evidence="3">The sequence shown here is derived from an EMBL/GenBank/DDBJ whole genome shotgun (WGS) entry which is preliminary data.</text>
</comment>
<feature type="domain" description="GIR1-like zinc ribbon" evidence="2">
    <location>
        <begin position="146"/>
        <end position="172"/>
    </location>
</feature>
<evidence type="ECO:0000313" key="3">
    <source>
        <dbReference type="EMBL" id="KAF6137974.1"/>
    </source>
</evidence>
<proteinExistence type="predicted"/>
<dbReference type="AlphaFoldDB" id="A0A7J7L5Y0"/>
<protein>
    <recommendedName>
        <fullName evidence="2">GIR1-like zinc ribbon domain-containing protein</fullName>
    </recommendedName>
</protein>
<dbReference type="InterPro" id="IPR056440">
    <property type="entry name" value="Zn-ribbon_GIR1"/>
</dbReference>
<feature type="compositionally biased region" description="Low complexity" evidence="1">
    <location>
        <begin position="116"/>
        <end position="126"/>
    </location>
</feature>
<keyword evidence="4" id="KW-1185">Reference proteome</keyword>
<evidence type="ECO:0000313" key="4">
    <source>
        <dbReference type="Proteomes" id="UP000541444"/>
    </source>
</evidence>
<name>A0A7J7L5Y0_9MAGN</name>
<reference evidence="3 4" key="1">
    <citation type="journal article" date="2020" name="IScience">
        <title>Genome Sequencing of the Endangered Kingdonia uniflora (Circaeasteraceae, Ranunculales) Reveals Potential Mechanisms of Evolutionary Specialization.</title>
        <authorList>
            <person name="Sun Y."/>
            <person name="Deng T."/>
            <person name="Zhang A."/>
            <person name="Moore M.J."/>
            <person name="Landis J.B."/>
            <person name="Lin N."/>
            <person name="Zhang H."/>
            <person name="Zhang X."/>
            <person name="Huang J."/>
            <person name="Zhang X."/>
            <person name="Sun H."/>
            <person name="Wang H."/>
        </authorList>
    </citation>
    <scope>NUCLEOTIDE SEQUENCE [LARGE SCALE GENOMIC DNA]</scope>
    <source>
        <strain evidence="3">TB1705</strain>
        <tissue evidence="3">Leaf</tissue>
    </source>
</reference>
<dbReference type="PANTHER" id="PTHR14791:SF29">
    <property type="entry name" value="PROTEIN KIBRA"/>
    <property type="match status" value="1"/>
</dbReference>
<dbReference type="InterPro" id="IPR051105">
    <property type="entry name" value="WWC/KIBRA_Hippo_Reg"/>
</dbReference>
<organism evidence="3 4">
    <name type="scientific">Kingdonia uniflora</name>
    <dbReference type="NCBI Taxonomy" id="39325"/>
    <lineage>
        <taxon>Eukaryota</taxon>
        <taxon>Viridiplantae</taxon>
        <taxon>Streptophyta</taxon>
        <taxon>Embryophyta</taxon>
        <taxon>Tracheophyta</taxon>
        <taxon>Spermatophyta</taxon>
        <taxon>Magnoliopsida</taxon>
        <taxon>Ranunculales</taxon>
        <taxon>Circaeasteraceae</taxon>
        <taxon>Kingdonia</taxon>
    </lineage>
</organism>
<dbReference type="OrthoDB" id="1930512at2759"/>